<evidence type="ECO:0000256" key="1">
    <source>
        <dbReference type="ARBA" id="ARBA00023235"/>
    </source>
</evidence>
<evidence type="ECO:0000313" key="2">
    <source>
        <dbReference type="EMBL" id="OGD04429.1"/>
    </source>
</evidence>
<gene>
    <name evidence="2" type="ORF">A2989_05370</name>
</gene>
<dbReference type="Pfam" id="PF00121">
    <property type="entry name" value="TIM"/>
    <property type="match status" value="1"/>
</dbReference>
<dbReference type="STRING" id="1797259.A2989_05370"/>
<sequence>MWYDWGVIVVNFKTYAEATGYRAVRLAQICRMVQEETKVRIVAVPQVADLRNCVETGAECWVQHVDTLEQGKKTGWITVEDVEEAGARGTLLNHSEHKLSAELIGSIADQTRGMAFELCLCVADENEAGQLDELRPNYIAYEPPELIGSRDKSVASEKSEVIQRLVASVQSPVLIGAGMNLPEDVRVGLKLGARGILLASGVVLAEEPEKELRELAAAFKM</sequence>
<dbReference type="SUPFAM" id="SSF51351">
    <property type="entry name" value="Triosephosphate isomerase (TIM)"/>
    <property type="match status" value="1"/>
</dbReference>
<dbReference type="Proteomes" id="UP000177080">
    <property type="component" value="Unassembled WGS sequence"/>
</dbReference>
<dbReference type="NCBIfam" id="NF003302">
    <property type="entry name" value="PRK04302.1"/>
    <property type="match status" value="1"/>
</dbReference>
<proteinExistence type="predicted"/>
<protein>
    <submittedName>
        <fullName evidence="2">Uncharacterized protein</fullName>
    </submittedName>
</protein>
<accession>A0A1F4ZDF8</accession>
<evidence type="ECO:0000313" key="3">
    <source>
        <dbReference type="Proteomes" id="UP000177080"/>
    </source>
</evidence>
<organism evidence="2 3">
    <name type="scientific">Candidatus Amesbacteria bacterium RIFCSPLOWO2_01_FULL_48_25</name>
    <dbReference type="NCBI Taxonomy" id="1797259"/>
    <lineage>
        <taxon>Bacteria</taxon>
        <taxon>Candidatus Amesiibacteriota</taxon>
    </lineage>
</organism>
<dbReference type="InterPro" id="IPR013785">
    <property type="entry name" value="Aldolase_TIM"/>
</dbReference>
<name>A0A1F4ZDF8_9BACT</name>
<keyword evidence="1" id="KW-0413">Isomerase</keyword>
<reference evidence="2 3" key="1">
    <citation type="journal article" date="2016" name="Nat. Commun.">
        <title>Thousands of microbial genomes shed light on interconnected biogeochemical processes in an aquifer system.</title>
        <authorList>
            <person name="Anantharaman K."/>
            <person name="Brown C.T."/>
            <person name="Hug L.A."/>
            <person name="Sharon I."/>
            <person name="Castelle C.J."/>
            <person name="Probst A.J."/>
            <person name="Thomas B.C."/>
            <person name="Singh A."/>
            <person name="Wilkins M.J."/>
            <person name="Karaoz U."/>
            <person name="Brodie E.L."/>
            <person name="Williams K.H."/>
            <person name="Hubbard S.S."/>
            <person name="Banfield J.F."/>
        </authorList>
    </citation>
    <scope>NUCLEOTIDE SEQUENCE [LARGE SCALE GENOMIC DNA]</scope>
</reference>
<dbReference type="GO" id="GO:0004807">
    <property type="term" value="F:triose-phosphate isomerase activity"/>
    <property type="evidence" value="ECO:0007669"/>
    <property type="project" value="InterPro"/>
</dbReference>
<dbReference type="InterPro" id="IPR000652">
    <property type="entry name" value="Triosephosphate_isomerase"/>
</dbReference>
<dbReference type="InterPro" id="IPR035990">
    <property type="entry name" value="TIM_sf"/>
</dbReference>
<dbReference type="PROSITE" id="PS51440">
    <property type="entry name" value="TIM_2"/>
    <property type="match status" value="1"/>
</dbReference>
<dbReference type="EMBL" id="MEXN01000001">
    <property type="protein sequence ID" value="OGD04429.1"/>
    <property type="molecule type" value="Genomic_DNA"/>
</dbReference>
<dbReference type="Gene3D" id="3.20.20.70">
    <property type="entry name" value="Aldolase class I"/>
    <property type="match status" value="1"/>
</dbReference>
<comment type="caution">
    <text evidence="2">The sequence shown here is derived from an EMBL/GenBank/DDBJ whole genome shotgun (WGS) entry which is preliminary data.</text>
</comment>
<dbReference type="AlphaFoldDB" id="A0A1F4ZDF8"/>